<sequence length="121" mass="13513">MDNLLEQNTGKLLSKTKPPRQMIDLGKLELSSCVLVLLAAILCYYLSDWFRAVLVVSRLPGPPGVPLLGHSLLLTDHKRLLQIGANAYQEYGSLIKIWLTVLPSVLVVAPEFIQVKWFTTL</sequence>
<dbReference type="GO" id="GO:0005506">
    <property type="term" value="F:iron ion binding"/>
    <property type="evidence" value="ECO:0007669"/>
    <property type="project" value="InterPro"/>
</dbReference>
<evidence type="ECO:0000313" key="2">
    <source>
        <dbReference type="EMBL" id="CAD7263202.1"/>
    </source>
</evidence>
<dbReference type="SUPFAM" id="SSF48264">
    <property type="entry name" value="Cytochrome P450"/>
    <property type="match status" value="1"/>
</dbReference>
<evidence type="ECO:0008006" key="3">
    <source>
        <dbReference type="Google" id="ProtNLM"/>
    </source>
</evidence>
<organism evidence="2">
    <name type="scientific">Timema shepardi</name>
    <name type="common">Walking stick</name>
    <dbReference type="NCBI Taxonomy" id="629360"/>
    <lineage>
        <taxon>Eukaryota</taxon>
        <taxon>Metazoa</taxon>
        <taxon>Ecdysozoa</taxon>
        <taxon>Arthropoda</taxon>
        <taxon>Hexapoda</taxon>
        <taxon>Insecta</taxon>
        <taxon>Pterygota</taxon>
        <taxon>Neoptera</taxon>
        <taxon>Polyneoptera</taxon>
        <taxon>Phasmatodea</taxon>
        <taxon>Timematodea</taxon>
        <taxon>Timematoidea</taxon>
        <taxon>Timematidae</taxon>
        <taxon>Timema</taxon>
    </lineage>
</organism>
<keyword evidence="1" id="KW-0503">Monooxygenase</keyword>
<dbReference type="GO" id="GO:0020037">
    <property type="term" value="F:heme binding"/>
    <property type="evidence" value="ECO:0007669"/>
    <property type="project" value="InterPro"/>
</dbReference>
<reference evidence="2" key="1">
    <citation type="submission" date="2020-11" db="EMBL/GenBank/DDBJ databases">
        <authorList>
            <person name="Tran Van P."/>
        </authorList>
    </citation>
    <scope>NUCLEOTIDE SEQUENCE</scope>
</reference>
<dbReference type="GO" id="GO:0016705">
    <property type="term" value="F:oxidoreductase activity, acting on paired donors, with incorporation or reduction of molecular oxygen"/>
    <property type="evidence" value="ECO:0007669"/>
    <property type="project" value="InterPro"/>
</dbReference>
<dbReference type="GO" id="GO:0004497">
    <property type="term" value="F:monooxygenase activity"/>
    <property type="evidence" value="ECO:0007669"/>
    <property type="project" value="UniProtKB-KW"/>
</dbReference>
<evidence type="ECO:0000256" key="1">
    <source>
        <dbReference type="ARBA" id="ARBA00023033"/>
    </source>
</evidence>
<dbReference type="InterPro" id="IPR036396">
    <property type="entry name" value="Cyt_P450_sf"/>
</dbReference>
<accession>A0A7R9AZ07</accession>
<gene>
    <name evidence="2" type="ORF">TSIB3V08_LOCUS7289</name>
</gene>
<dbReference type="Gene3D" id="1.10.630.10">
    <property type="entry name" value="Cytochrome P450"/>
    <property type="match status" value="1"/>
</dbReference>
<dbReference type="AlphaFoldDB" id="A0A7R9AZ07"/>
<dbReference type="EMBL" id="OC003372">
    <property type="protein sequence ID" value="CAD7263202.1"/>
    <property type="molecule type" value="Genomic_DNA"/>
</dbReference>
<keyword evidence="1" id="KW-0560">Oxidoreductase</keyword>
<protein>
    <recommendedName>
        <fullName evidence="3">Cytochrome P450</fullName>
    </recommendedName>
</protein>
<proteinExistence type="predicted"/>
<name>A0A7R9AZ07_TIMSH</name>